<comment type="caution">
    <text evidence="2">The sequence shown here is derived from an EMBL/GenBank/DDBJ whole genome shotgun (WGS) entry which is preliminary data.</text>
</comment>
<dbReference type="SUPFAM" id="SSF88697">
    <property type="entry name" value="PUA domain-like"/>
    <property type="match status" value="1"/>
</dbReference>
<dbReference type="InterPro" id="IPR007374">
    <property type="entry name" value="ASCH_domain"/>
</dbReference>
<sequence length="114" mass="13125">MNHHMGLYEEPMEAIKSGNKKIEVRLNDEKRRKISVGDTITFTKVPEETEQIKVEVTAMVSYSSFHEMYSNFPASDLGAEGKTIEEMVKSTYHIYTPEQEKKWGTLAIQVKLIQ</sequence>
<dbReference type="InterPro" id="IPR016645">
    <property type="entry name" value="UCP016134"/>
</dbReference>
<keyword evidence="3" id="KW-1185">Reference proteome</keyword>
<gene>
    <name evidence="2" type="ORF">CEY16_10460</name>
</gene>
<dbReference type="InterPro" id="IPR015947">
    <property type="entry name" value="PUA-like_sf"/>
</dbReference>
<dbReference type="EMBL" id="PJNH01000003">
    <property type="protein sequence ID" value="PKR77157.1"/>
    <property type="molecule type" value="Genomic_DNA"/>
</dbReference>
<dbReference type="PIRSF" id="PIRSF016134">
    <property type="entry name" value="UCP016134"/>
    <property type="match status" value="1"/>
</dbReference>
<dbReference type="Gene3D" id="2.30.130.30">
    <property type="entry name" value="Hypothetical protein"/>
    <property type="match status" value="1"/>
</dbReference>
<feature type="domain" description="ASCH" evidence="1">
    <location>
        <begin position="5"/>
        <end position="114"/>
    </location>
</feature>
<dbReference type="CDD" id="cd06555">
    <property type="entry name" value="ASCH_PF0470_like"/>
    <property type="match status" value="1"/>
</dbReference>
<dbReference type="Pfam" id="PF04266">
    <property type="entry name" value="ASCH"/>
    <property type="match status" value="1"/>
</dbReference>
<proteinExistence type="predicted"/>
<dbReference type="AlphaFoldDB" id="A0A2I0QS42"/>
<dbReference type="Proteomes" id="UP000243524">
    <property type="component" value="Unassembled WGS sequence"/>
</dbReference>
<evidence type="ECO:0000313" key="3">
    <source>
        <dbReference type="Proteomes" id="UP000243524"/>
    </source>
</evidence>
<dbReference type="RefSeq" id="WP_101331960.1">
    <property type="nucleotide sequence ID" value="NZ_PJNH01000003.1"/>
</dbReference>
<organism evidence="2 3">
    <name type="scientific">Halalkalibacillus sediminis</name>
    <dbReference type="NCBI Taxonomy" id="2018042"/>
    <lineage>
        <taxon>Bacteria</taxon>
        <taxon>Bacillati</taxon>
        <taxon>Bacillota</taxon>
        <taxon>Bacilli</taxon>
        <taxon>Bacillales</taxon>
        <taxon>Bacillaceae</taxon>
        <taxon>Halalkalibacillus</taxon>
    </lineage>
</organism>
<evidence type="ECO:0000313" key="2">
    <source>
        <dbReference type="EMBL" id="PKR77157.1"/>
    </source>
</evidence>
<evidence type="ECO:0000259" key="1">
    <source>
        <dbReference type="SMART" id="SM01022"/>
    </source>
</evidence>
<name>A0A2I0QS42_9BACI</name>
<protein>
    <recommendedName>
        <fullName evidence="1">ASCH domain-containing protein</fullName>
    </recommendedName>
</protein>
<dbReference type="OrthoDB" id="9790388at2"/>
<dbReference type="SMART" id="SM01022">
    <property type="entry name" value="ASCH"/>
    <property type="match status" value="1"/>
</dbReference>
<accession>A0A2I0QS42</accession>
<reference evidence="2 3" key="1">
    <citation type="submission" date="2017-06" db="EMBL/GenBank/DDBJ databases">
        <title>the draft geome sequence of Illustriluteabacillus marina B3227.</title>
        <authorList>
            <person name="He R.-H."/>
            <person name="Du Z.-J."/>
        </authorList>
    </citation>
    <scope>NUCLEOTIDE SEQUENCE [LARGE SCALE GENOMIC DNA]</scope>
    <source>
        <strain evidence="2 3">B3227</strain>
    </source>
</reference>